<sequence length="188" mass="20936">MNSSKDVSAQIMKCVEEATREILNCHGAKEGDDSMSSATELFLKLFPSNLASAINCVYFKEDEDASSTEMDQTKEAMEHEKTVMEIIGKRRQGTTACRDVLEKTLAIEQKRMIALEVASGVVNVQKYERQSVPYKKEELKLGAKKTLEVLKSAAKQAVDLNCRAEELTEAAIILKEADTTDFESINTF</sequence>
<organism evidence="1 2">
    <name type="scientific">Daphnia sinensis</name>
    <dbReference type="NCBI Taxonomy" id="1820382"/>
    <lineage>
        <taxon>Eukaryota</taxon>
        <taxon>Metazoa</taxon>
        <taxon>Ecdysozoa</taxon>
        <taxon>Arthropoda</taxon>
        <taxon>Crustacea</taxon>
        <taxon>Branchiopoda</taxon>
        <taxon>Diplostraca</taxon>
        <taxon>Cladocera</taxon>
        <taxon>Anomopoda</taxon>
        <taxon>Daphniidae</taxon>
        <taxon>Daphnia</taxon>
        <taxon>Daphnia similis group</taxon>
    </lineage>
</organism>
<dbReference type="AlphaFoldDB" id="A0AAD5PUZ7"/>
<dbReference type="EMBL" id="WJBH02000006">
    <property type="protein sequence ID" value="KAI9556425.1"/>
    <property type="molecule type" value="Genomic_DNA"/>
</dbReference>
<dbReference type="Proteomes" id="UP000820818">
    <property type="component" value="Linkage Group LG6"/>
</dbReference>
<name>A0AAD5PUZ7_9CRUS</name>
<gene>
    <name evidence="1" type="ORF">GHT06_016213</name>
</gene>
<reference evidence="1 2" key="1">
    <citation type="submission" date="2022-05" db="EMBL/GenBank/DDBJ databases">
        <title>A multi-omics perspective on studying reproductive biology in Daphnia sinensis.</title>
        <authorList>
            <person name="Jia J."/>
        </authorList>
    </citation>
    <scope>NUCLEOTIDE SEQUENCE [LARGE SCALE GENOMIC DNA]</scope>
    <source>
        <strain evidence="1 2">WSL</strain>
    </source>
</reference>
<keyword evidence="2" id="KW-1185">Reference proteome</keyword>
<protein>
    <submittedName>
        <fullName evidence="1">Uncharacterized protein</fullName>
    </submittedName>
</protein>
<evidence type="ECO:0000313" key="2">
    <source>
        <dbReference type="Proteomes" id="UP000820818"/>
    </source>
</evidence>
<comment type="caution">
    <text evidence="1">The sequence shown here is derived from an EMBL/GenBank/DDBJ whole genome shotgun (WGS) entry which is preliminary data.</text>
</comment>
<accession>A0AAD5PUZ7</accession>
<evidence type="ECO:0000313" key="1">
    <source>
        <dbReference type="EMBL" id="KAI9556425.1"/>
    </source>
</evidence>
<proteinExistence type="predicted"/>